<feature type="compositionally biased region" description="Low complexity" evidence="2">
    <location>
        <begin position="398"/>
        <end position="414"/>
    </location>
</feature>
<dbReference type="STRING" id="1882483.A0A317XZW5"/>
<dbReference type="OrthoDB" id="2554541at2759"/>
<feature type="region of interest" description="Disordered" evidence="2">
    <location>
        <begin position="449"/>
        <end position="507"/>
    </location>
</feature>
<organism evidence="3 4">
    <name type="scientific">Testicularia cyperi</name>
    <dbReference type="NCBI Taxonomy" id="1882483"/>
    <lineage>
        <taxon>Eukaryota</taxon>
        <taxon>Fungi</taxon>
        <taxon>Dikarya</taxon>
        <taxon>Basidiomycota</taxon>
        <taxon>Ustilaginomycotina</taxon>
        <taxon>Ustilaginomycetes</taxon>
        <taxon>Ustilaginales</taxon>
        <taxon>Anthracoideaceae</taxon>
        <taxon>Testicularia</taxon>
    </lineage>
</organism>
<feature type="compositionally biased region" description="Polar residues" evidence="2">
    <location>
        <begin position="277"/>
        <end position="293"/>
    </location>
</feature>
<dbReference type="Proteomes" id="UP000246740">
    <property type="component" value="Unassembled WGS sequence"/>
</dbReference>
<evidence type="ECO:0000256" key="2">
    <source>
        <dbReference type="SAM" id="MobiDB-lite"/>
    </source>
</evidence>
<feature type="compositionally biased region" description="Low complexity" evidence="2">
    <location>
        <begin position="1042"/>
        <end position="1067"/>
    </location>
</feature>
<evidence type="ECO:0000313" key="4">
    <source>
        <dbReference type="Proteomes" id="UP000246740"/>
    </source>
</evidence>
<accession>A0A317XZW5</accession>
<feature type="region of interest" description="Disordered" evidence="2">
    <location>
        <begin position="90"/>
        <end position="227"/>
    </location>
</feature>
<gene>
    <name evidence="3" type="ORF">BCV70DRAFT_215192</name>
</gene>
<keyword evidence="4" id="KW-1185">Reference proteome</keyword>
<feature type="compositionally biased region" description="Low complexity" evidence="2">
    <location>
        <begin position="874"/>
        <end position="897"/>
    </location>
</feature>
<feature type="region of interest" description="Disordered" evidence="2">
    <location>
        <begin position="265"/>
        <end position="414"/>
    </location>
</feature>
<keyword evidence="1" id="KW-0175">Coiled coil</keyword>
<dbReference type="EMBL" id="KZ819188">
    <property type="protein sequence ID" value="PWZ03836.1"/>
    <property type="molecule type" value="Genomic_DNA"/>
</dbReference>
<feature type="compositionally biased region" description="Low complexity" evidence="2">
    <location>
        <begin position="113"/>
        <end position="127"/>
    </location>
</feature>
<feature type="region of interest" description="Disordered" evidence="2">
    <location>
        <begin position="970"/>
        <end position="989"/>
    </location>
</feature>
<dbReference type="InParanoid" id="A0A317XZW5"/>
<name>A0A317XZW5_9BASI</name>
<dbReference type="AlphaFoldDB" id="A0A317XZW5"/>
<feature type="compositionally biased region" description="Polar residues" evidence="2">
    <location>
        <begin position="1022"/>
        <end position="1035"/>
    </location>
</feature>
<feature type="coiled-coil region" evidence="1">
    <location>
        <begin position="629"/>
        <end position="727"/>
    </location>
</feature>
<feature type="region of interest" description="Disordered" evidence="2">
    <location>
        <begin position="796"/>
        <end position="828"/>
    </location>
</feature>
<proteinExistence type="predicted"/>
<feature type="region of interest" description="Disordered" evidence="2">
    <location>
        <begin position="850"/>
        <end position="897"/>
    </location>
</feature>
<feature type="compositionally biased region" description="Polar residues" evidence="2">
    <location>
        <begin position="99"/>
        <end position="112"/>
    </location>
</feature>
<feature type="compositionally biased region" description="Low complexity" evidence="2">
    <location>
        <begin position="463"/>
        <end position="497"/>
    </location>
</feature>
<evidence type="ECO:0000256" key="1">
    <source>
        <dbReference type="SAM" id="Coils"/>
    </source>
</evidence>
<feature type="region of interest" description="Disordered" evidence="2">
    <location>
        <begin position="1"/>
        <end position="76"/>
    </location>
</feature>
<feature type="compositionally biased region" description="Polar residues" evidence="2">
    <location>
        <begin position="11"/>
        <end position="41"/>
    </location>
</feature>
<protein>
    <submittedName>
        <fullName evidence="3">Uncharacterized protein</fullName>
    </submittedName>
</protein>
<feature type="compositionally biased region" description="Low complexity" evidence="2">
    <location>
        <begin position="332"/>
        <end position="341"/>
    </location>
</feature>
<reference evidence="3 4" key="1">
    <citation type="journal article" date="2018" name="Mol. Biol. Evol.">
        <title>Broad Genomic Sampling Reveals a Smut Pathogenic Ancestry of the Fungal Clade Ustilaginomycotina.</title>
        <authorList>
            <person name="Kijpornyongpan T."/>
            <person name="Mondo S.J."/>
            <person name="Barry K."/>
            <person name="Sandor L."/>
            <person name="Lee J."/>
            <person name="Lipzen A."/>
            <person name="Pangilinan J."/>
            <person name="LaButti K."/>
            <person name="Hainaut M."/>
            <person name="Henrissat B."/>
            <person name="Grigoriev I.V."/>
            <person name="Spatafora J.W."/>
            <person name="Aime M.C."/>
        </authorList>
    </citation>
    <scope>NUCLEOTIDE SEQUENCE [LARGE SCALE GENOMIC DNA]</scope>
    <source>
        <strain evidence="3 4">MCA 3645</strain>
    </source>
</reference>
<feature type="region of interest" description="Disordered" evidence="2">
    <location>
        <begin position="1001"/>
        <end position="1074"/>
    </location>
</feature>
<evidence type="ECO:0000313" key="3">
    <source>
        <dbReference type="EMBL" id="PWZ03836.1"/>
    </source>
</evidence>
<sequence length="1074" mass="115416">MSDMASGEGSTGSYNRESHQQVTDTNSFAPSNSHDLSSEQSLGPVMSGKRKRMEQNDDDESTQGTESVAGTGFFVDIPAPSASATAAYRISRQPREQFDSQLSLGSSFFDETQSQSQAQSQRQQQDNADSHDRDDSDASVMRPLPTMPVRAFQPFLDDTTGMDLDAVPATGGRGAGADITETVSMIRDETQDRSSPVESFSPSRPLSTSGRSSPPPQPMRPEDIPRIGAWVLPPLTAENTVPPPDYHSQVVLSQIPFIYDVDDIEELPPTHPLAPASQVSGFAASQPSPSFSRNGRPDRARSPTPRESTPTGDADADADGDRRHAQPPSQPIPSQAAAAAAVPPPSPALSQAVTDYPSEMQRAVDPPTLPPQTFEASTRSNHRLPAATVASNETAQHSSSGSGSGSQSSSALGWSSLPRREVIELVHRSKHIPAFLKFELERFIEQARRASSTVPRGRGGSSRRGAQSQSQSQPHSQSQVDTGEASASGSGSGSKSRSNNDDSETQEDTFLRTKRVWCLDLLISAAGMDITGLEGEVGGLVQRLTQSQTLSTSSSPPKAVVLLIDTEEMTFDVQELEDNLAAILRNDRRYSALYNCHGRRWTHQQSIDGTQASQDGETAQLAVDARSADLQLQLRVEELQKKLEESSDRNKELETEKRELEEHHSFVRNLYDQASAAASESKAEAEEARARAKLLQGQLEEGLALHREMTQRELGRCKQEVKTLRAQLAFLGQQAVATDAAGVREKAALWDAYQQQERDREQTRKDRIAANEAKRRKLLDELGADEAAVVPPTVAPSYEAEEGRGPFAGPVGNADGGAARRNREPSPVDEMDELAALAREAAEAGDQDALDLLDDSNGSGGTVGGRRSRRSRRTGGALSSSNSSNRPPPSSTSTTNPELAAQQLEAANLATANALEDSRQDLEDQFAAFMPQAHSSVSTEGHHEHPDMDVGMGMGMGIGGAADFMGMGAFSQPPSSTIPMTDEEHDDHRRSLATSLMLDTDHHHQHQNPPRPEDMLDPVSPSFASLSGGQWSSLPSAPPPFTSQSLLGSEQESSGSGDPSSTSGNSSFQPHTQP</sequence>
<feature type="compositionally biased region" description="Polar residues" evidence="2">
    <location>
        <begin position="193"/>
        <end position="212"/>
    </location>
</feature>